<dbReference type="EC" id="2.4.1.57" evidence="3"/>
<keyword evidence="3" id="KW-0328">Glycosyltransferase</keyword>
<organism evidence="3 4">
    <name type="scientific">Serratia fonticola</name>
    <dbReference type="NCBI Taxonomy" id="47917"/>
    <lineage>
        <taxon>Bacteria</taxon>
        <taxon>Pseudomonadati</taxon>
        <taxon>Pseudomonadota</taxon>
        <taxon>Gammaproteobacteria</taxon>
        <taxon>Enterobacterales</taxon>
        <taxon>Yersiniaceae</taxon>
        <taxon>Serratia</taxon>
    </lineage>
</organism>
<dbReference type="PANTHER" id="PTHR45947:SF3">
    <property type="entry name" value="SULFOQUINOVOSYL TRANSFERASE SQD2"/>
    <property type="match status" value="1"/>
</dbReference>
<keyword evidence="3" id="KW-0808">Transferase</keyword>
<gene>
    <name evidence="3" type="primary">pimA_1</name>
    <name evidence="3" type="ORF">NCTC13193_01979</name>
</gene>
<accession>A0A3S4WWZ4</accession>
<protein>
    <submittedName>
        <fullName evidence="3">GDP-mannose-dependent alpha-(1-2)-phosphatidylinositol mannosyltransferase</fullName>
        <ecNumber evidence="3">2.4.1.57</ecNumber>
    </submittedName>
</protein>
<dbReference type="InterPro" id="IPR001296">
    <property type="entry name" value="Glyco_trans_1"/>
</dbReference>
<dbReference type="Pfam" id="PF00534">
    <property type="entry name" value="Glycos_transf_1"/>
    <property type="match status" value="1"/>
</dbReference>
<evidence type="ECO:0000313" key="3">
    <source>
        <dbReference type="EMBL" id="VEI67501.1"/>
    </source>
</evidence>
<evidence type="ECO:0000313" key="4">
    <source>
        <dbReference type="Proteomes" id="UP000270487"/>
    </source>
</evidence>
<feature type="transmembrane region" description="Helical" evidence="1">
    <location>
        <begin position="84"/>
        <end position="104"/>
    </location>
</feature>
<evidence type="ECO:0000259" key="2">
    <source>
        <dbReference type="Pfam" id="PF00534"/>
    </source>
</evidence>
<keyword evidence="1" id="KW-0472">Membrane</keyword>
<reference evidence="3 4" key="1">
    <citation type="submission" date="2018-12" db="EMBL/GenBank/DDBJ databases">
        <authorList>
            <consortium name="Pathogen Informatics"/>
        </authorList>
    </citation>
    <scope>NUCLEOTIDE SEQUENCE [LARGE SCALE GENOMIC DNA]</scope>
    <source>
        <strain evidence="3 4">NCTC13193</strain>
    </source>
</reference>
<dbReference type="SUPFAM" id="SSF53756">
    <property type="entry name" value="UDP-Glycosyltransferase/glycogen phosphorylase"/>
    <property type="match status" value="1"/>
</dbReference>
<name>A0A3S4WWZ4_SERFO</name>
<sequence>MVEKEKNKKDSIIILHDVDGRIYFQGVELLKEERVIGNIVYRETSVFRRLLAAAVKRTLNKETLIRAWNNLWFRLKMPFMRGNVIILGIAPYNFRFFMYSMLAINNQVIYHTSWPYWWTENVPSKYGPLTKFFMRFFDYLINKLDFNFVCVTKPVAESLALNLDCKYAINVIPHAVDLKVFNNFFTQKICFEKCVTKVLYVGRMVKEKGVYEIAQLAHKLKDSHHFTFVGSGVELQELTRNLQGLDNVSLLGQIGDKTALANIFKTNDVLLLPSKRIDGWEELFGLVLIEAMACGLIVVATDHIGPRGIISDGEDGVIISEVGMVDKMEGLLINIHEDYDSWFDMRERARASVEKYSIQSVSKQWLKVINNGKDSI</sequence>
<dbReference type="GO" id="GO:0016757">
    <property type="term" value="F:glycosyltransferase activity"/>
    <property type="evidence" value="ECO:0007669"/>
    <property type="project" value="UniProtKB-KW"/>
</dbReference>
<evidence type="ECO:0000256" key="1">
    <source>
        <dbReference type="SAM" id="Phobius"/>
    </source>
</evidence>
<dbReference type="Proteomes" id="UP000270487">
    <property type="component" value="Chromosome"/>
</dbReference>
<dbReference type="AlphaFoldDB" id="A0A3S4WWZ4"/>
<dbReference type="CDD" id="cd03801">
    <property type="entry name" value="GT4_PimA-like"/>
    <property type="match status" value="1"/>
</dbReference>
<keyword evidence="1" id="KW-0812">Transmembrane</keyword>
<dbReference type="InterPro" id="IPR050194">
    <property type="entry name" value="Glycosyltransferase_grp1"/>
</dbReference>
<dbReference type="Gene3D" id="3.40.50.2000">
    <property type="entry name" value="Glycogen Phosphorylase B"/>
    <property type="match status" value="2"/>
</dbReference>
<dbReference type="EMBL" id="LR134492">
    <property type="protein sequence ID" value="VEI67501.1"/>
    <property type="molecule type" value="Genomic_DNA"/>
</dbReference>
<keyword evidence="1" id="KW-1133">Transmembrane helix</keyword>
<feature type="domain" description="Glycosyl transferase family 1" evidence="2">
    <location>
        <begin position="197"/>
        <end position="350"/>
    </location>
</feature>
<dbReference type="PANTHER" id="PTHR45947">
    <property type="entry name" value="SULFOQUINOVOSYL TRANSFERASE SQD2"/>
    <property type="match status" value="1"/>
</dbReference>
<proteinExistence type="predicted"/>